<dbReference type="RefSeq" id="WP_127464470.1">
    <property type="nucleotide sequence ID" value="NZ_BIMM01000033.1"/>
</dbReference>
<proteinExistence type="predicted"/>
<sequence length="99" mass="10782">MRKNKRFWAAALLIASSCLLFFQLLVFIDMWIDYNVPKTGAIGNGPPKMTAMDGMLLGTRALVILAGFVLSLRNFTKTLREDSAEPNASDAANGDRGSS</sequence>
<name>A0A2N5N8E4_9BACL</name>
<organism evidence="2 3">
    <name type="scientific">Paenibacillus pasadenensis</name>
    <dbReference type="NCBI Taxonomy" id="217090"/>
    <lineage>
        <taxon>Bacteria</taxon>
        <taxon>Bacillati</taxon>
        <taxon>Bacillota</taxon>
        <taxon>Bacilli</taxon>
        <taxon>Bacillales</taxon>
        <taxon>Paenibacillaceae</taxon>
        <taxon>Paenibacillus</taxon>
    </lineage>
</organism>
<evidence type="ECO:0000313" key="2">
    <source>
        <dbReference type="EMBL" id="PLT46593.1"/>
    </source>
</evidence>
<accession>A0A2N5N8E4</accession>
<dbReference type="EMBL" id="NFEZ01000003">
    <property type="protein sequence ID" value="PLT46593.1"/>
    <property type="molecule type" value="Genomic_DNA"/>
</dbReference>
<keyword evidence="3" id="KW-1185">Reference proteome</keyword>
<dbReference type="OrthoDB" id="2628951at2"/>
<comment type="caution">
    <text evidence="2">The sequence shown here is derived from an EMBL/GenBank/DDBJ whole genome shotgun (WGS) entry which is preliminary data.</text>
</comment>
<keyword evidence="1" id="KW-0472">Membrane</keyword>
<keyword evidence="1" id="KW-0812">Transmembrane</keyword>
<reference evidence="2 3" key="1">
    <citation type="submission" date="2017-05" db="EMBL/GenBank/DDBJ databases">
        <title>Functional genome analysis of Paenibacillus pasadenensis strain R16: insights on endophytic life style and antifungal activity.</title>
        <authorList>
            <person name="Passera A."/>
            <person name="Marcolungo L."/>
            <person name="Casati P."/>
            <person name="Brasca M."/>
            <person name="Quaglino F."/>
            <person name="Delledonne M."/>
        </authorList>
    </citation>
    <scope>NUCLEOTIDE SEQUENCE [LARGE SCALE GENOMIC DNA]</scope>
    <source>
        <strain evidence="2 3">R16</strain>
    </source>
</reference>
<dbReference type="Proteomes" id="UP000234789">
    <property type="component" value="Unassembled WGS sequence"/>
</dbReference>
<dbReference type="PROSITE" id="PS51257">
    <property type="entry name" value="PROKAR_LIPOPROTEIN"/>
    <property type="match status" value="1"/>
</dbReference>
<evidence type="ECO:0000256" key="1">
    <source>
        <dbReference type="SAM" id="Phobius"/>
    </source>
</evidence>
<gene>
    <name evidence="2" type="ORF">B8V81_0817</name>
</gene>
<protein>
    <submittedName>
        <fullName evidence="2">Uncharacterized protein</fullName>
    </submittedName>
</protein>
<feature type="transmembrane region" description="Helical" evidence="1">
    <location>
        <begin position="52"/>
        <end position="72"/>
    </location>
</feature>
<keyword evidence="1" id="KW-1133">Transmembrane helix</keyword>
<feature type="transmembrane region" description="Helical" evidence="1">
    <location>
        <begin position="7"/>
        <end position="32"/>
    </location>
</feature>
<dbReference type="AlphaFoldDB" id="A0A2N5N8E4"/>
<evidence type="ECO:0000313" key="3">
    <source>
        <dbReference type="Proteomes" id="UP000234789"/>
    </source>
</evidence>